<organism evidence="1 2">
    <name type="scientific">Antarcticibacterium flavum</name>
    <dbReference type="NCBI Taxonomy" id="2058175"/>
    <lineage>
        <taxon>Bacteria</taxon>
        <taxon>Pseudomonadati</taxon>
        <taxon>Bacteroidota</taxon>
        <taxon>Flavobacteriia</taxon>
        <taxon>Flavobacteriales</taxon>
        <taxon>Flavobacteriaceae</taxon>
        <taxon>Antarcticibacterium</taxon>
    </lineage>
</organism>
<dbReference type="KEGG" id="afla:FHG64_10950"/>
<keyword evidence="2" id="KW-1185">Reference proteome</keyword>
<name>A0A5B7X2Z1_9FLAO</name>
<reference evidence="1 2" key="1">
    <citation type="submission" date="2019-06" db="EMBL/GenBank/DDBJ databases">
        <title>Complete genome sequence of Antarcticibacterium flavum KCTC 52984T from an Antarctic marine sediment.</title>
        <authorList>
            <person name="Lee Y.M."/>
            <person name="Shin S.C."/>
        </authorList>
    </citation>
    <scope>NUCLEOTIDE SEQUENCE [LARGE SCALE GENOMIC DNA]</scope>
    <source>
        <strain evidence="1 2">KCTC 52984</strain>
    </source>
</reference>
<dbReference type="EMBL" id="CP040812">
    <property type="protein sequence ID" value="QCY69876.1"/>
    <property type="molecule type" value="Genomic_DNA"/>
</dbReference>
<accession>A0A5B7X2Z1</accession>
<dbReference type="RefSeq" id="WP_139066440.1">
    <property type="nucleotide sequence ID" value="NZ_CP040812.1"/>
</dbReference>
<evidence type="ECO:0000313" key="2">
    <source>
        <dbReference type="Proteomes" id="UP000309016"/>
    </source>
</evidence>
<dbReference type="AlphaFoldDB" id="A0A5B7X2Z1"/>
<sequence>MHYTSPHSFHIPVMGIAFTIDSPFKVARYGITSAISIIEDNLIEVMRKYYYQQNNEPYFPITPKEEDYRARRITDYLDLMNRNVQEQLEKLKSSAFEMGSDIAKYFEMLPDSNALKQKYREFLHLSDPEAKKALEEELRKNVQPGSIEVNIMTKVDKNNLDEAGVPRENGSDALEALKGYAKSDLSNSSVVFSAGMNPRLYNYLENFREFDALGWGQFKKKIAIKVSDYRSALIQGKYLAKKGIWVSEFRIESGLNCGGHAFATQGILMGPILEEFRSKREELAQELFILYNPAIQERGQEGFENPHPIKITVQGGIGTAEEDSFLRNHYRIDSTGWGTPFLLCPEATTVDQKTMEVLCKAEEKDIVLSKASPLGVPFNYLKGTTAEKERLDRITRGKPGSPCTEKFLVSNTEFTKEPICTASKKYQKLKLQELQTADLQEDVREQMIGDLLSKECLCIGLSNAAPVEYREPFLKKLDAVTICPGPNISNFSKISSLNEMIDHIYGRAALELKKDRPHMFVRELQLYISYLKDEMKSSFKSNARMLKSWNSFLTGLTGGVEYYRQLVEQSLIAEKEKFLKDLQEAEDGIGELFQKVQQISFEEKEKAKT</sequence>
<proteinExistence type="predicted"/>
<dbReference type="OrthoDB" id="9811599at2"/>
<dbReference type="Proteomes" id="UP000309016">
    <property type="component" value="Chromosome"/>
</dbReference>
<evidence type="ECO:0000313" key="1">
    <source>
        <dbReference type="EMBL" id="QCY69876.1"/>
    </source>
</evidence>
<gene>
    <name evidence="1" type="ORF">FHG64_10950</name>
</gene>
<protein>
    <submittedName>
        <fullName evidence="1">Uncharacterized protein</fullName>
    </submittedName>
</protein>